<dbReference type="EMBL" id="JACTSG010000007">
    <property type="protein sequence ID" value="MBK2303248.1"/>
    <property type="molecule type" value="Genomic_DNA"/>
</dbReference>
<dbReference type="PROSITE" id="PS50943">
    <property type="entry name" value="HTH_CROC1"/>
    <property type="match status" value="1"/>
</dbReference>
<comment type="caution">
    <text evidence="2">The sequence shown here is derived from an EMBL/GenBank/DDBJ whole genome shotgun (WGS) entry which is preliminary data.</text>
</comment>
<dbReference type="InterPro" id="IPR010982">
    <property type="entry name" value="Lambda_DNA-bd_dom_sf"/>
</dbReference>
<dbReference type="Proteomes" id="UP000760407">
    <property type="component" value="Unassembled WGS sequence"/>
</dbReference>
<proteinExistence type="predicted"/>
<dbReference type="Gene3D" id="1.10.260.40">
    <property type="entry name" value="lambda repressor-like DNA-binding domains"/>
    <property type="match status" value="1"/>
</dbReference>
<name>A0ABS1GEW2_9GAMM</name>
<evidence type="ECO:0000259" key="1">
    <source>
        <dbReference type="PROSITE" id="PS50943"/>
    </source>
</evidence>
<feature type="domain" description="HTH cro/C1-type" evidence="1">
    <location>
        <begin position="33"/>
        <end position="91"/>
    </location>
</feature>
<protein>
    <submittedName>
        <fullName evidence="2">Helix-turn-helix transcriptional regulator</fullName>
    </submittedName>
</protein>
<dbReference type="Pfam" id="PF01381">
    <property type="entry name" value="HTH_3"/>
    <property type="match status" value="1"/>
</dbReference>
<dbReference type="InterPro" id="IPR001387">
    <property type="entry name" value="Cro/C1-type_HTH"/>
</dbReference>
<dbReference type="CDD" id="cd00093">
    <property type="entry name" value="HTH_XRE"/>
    <property type="match status" value="1"/>
</dbReference>
<gene>
    <name evidence="2" type="ORF">IBE52_10010</name>
</gene>
<sequence length="96" mass="11278">MSLDKLKAKAFKNPEVKKEYDKLDWEFKLRNTLINMRKKSGLTQEQIAERMGTSRSNVSRLERLSVYPTINTLEKYAEACGYIFDFKPKKINEVTL</sequence>
<evidence type="ECO:0000313" key="2">
    <source>
        <dbReference type="EMBL" id="MBK2303248.1"/>
    </source>
</evidence>
<accession>A0ABS1GEW2</accession>
<organism evidence="2 3">
    <name type="scientific">Francisella philomiragia</name>
    <dbReference type="NCBI Taxonomy" id="28110"/>
    <lineage>
        <taxon>Bacteria</taxon>
        <taxon>Pseudomonadati</taxon>
        <taxon>Pseudomonadota</taxon>
        <taxon>Gammaproteobacteria</taxon>
        <taxon>Thiotrichales</taxon>
        <taxon>Francisellaceae</taxon>
        <taxon>Francisella</taxon>
    </lineage>
</organism>
<dbReference type="RefSeq" id="WP_012281106.1">
    <property type="nucleotide sequence ID" value="NZ_CP009343.1"/>
</dbReference>
<dbReference type="SMART" id="SM00530">
    <property type="entry name" value="HTH_XRE"/>
    <property type="match status" value="1"/>
</dbReference>
<evidence type="ECO:0000313" key="3">
    <source>
        <dbReference type="Proteomes" id="UP000760407"/>
    </source>
</evidence>
<reference evidence="2 3" key="1">
    <citation type="submission" date="2020-08" db="EMBL/GenBank/DDBJ databases">
        <title>Comparative genomics of Francisella species.</title>
        <authorList>
            <person name="Sahl J."/>
            <person name="Sjodin A."/>
            <person name="Wagner D."/>
            <person name="Forsman M."/>
        </authorList>
    </citation>
    <scope>NUCLEOTIDE SEQUENCE [LARGE SCALE GENOMIC DNA]</scope>
    <source>
        <strain evidence="2 3">F1093</strain>
    </source>
</reference>
<dbReference type="SUPFAM" id="SSF47413">
    <property type="entry name" value="lambda repressor-like DNA-binding domains"/>
    <property type="match status" value="1"/>
</dbReference>
<keyword evidence="3" id="KW-1185">Reference proteome</keyword>